<dbReference type="InterPro" id="IPR027417">
    <property type="entry name" value="P-loop_NTPase"/>
</dbReference>
<keyword evidence="5" id="KW-0498">Mitosis</keyword>
<evidence type="ECO:0000256" key="9">
    <source>
        <dbReference type="ARBA" id="ARBA00023242"/>
    </source>
</evidence>
<keyword evidence="9 11" id="KW-0539">Nucleus</keyword>
<dbReference type="GO" id="GO:0016887">
    <property type="term" value="F:ATP hydrolysis activity"/>
    <property type="evidence" value="ECO:0007669"/>
    <property type="project" value="InterPro"/>
</dbReference>
<evidence type="ECO:0000256" key="3">
    <source>
        <dbReference type="ARBA" id="ARBA00022618"/>
    </source>
</evidence>
<dbReference type="PANTHER" id="PTHR43977">
    <property type="entry name" value="STRUCTURAL MAINTENANCE OF CHROMOSOMES PROTEIN 3"/>
    <property type="match status" value="1"/>
</dbReference>
<evidence type="ECO:0000313" key="15">
    <source>
        <dbReference type="EMBL" id="KIL68343.1"/>
    </source>
</evidence>
<comment type="similarity">
    <text evidence="2">Belongs to the SMC family. SMC2 subfamily.</text>
</comment>
<reference evidence="15 16" key="1">
    <citation type="submission" date="2014-04" db="EMBL/GenBank/DDBJ databases">
        <title>Evolutionary Origins and Diversification of the Mycorrhizal Mutualists.</title>
        <authorList>
            <consortium name="DOE Joint Genome Institute"/>
            <consortium name="Mycorrhizal Genomics Consortium"/>
            <person name="Kohler A."/>
            <person name="Kuo A."/>
            <person name="Nagy L.G."/>
            <person name="Floudas D."/>
            <person name="Copeland A."/>
            <person name="Barry K.W."/>
            <person name="Cichocki N."/>
            <person name="Veneault-Fourrey C."/>
            <person name="LaButti K."/>
            <person name="Lindquist E.A."/>
            <person name="Lipzen A."/>
            <person name="Lundell T."/>
            <person name="Morin E."/>
            <person name="Murat C."/>
            <person name="Riley R."/>
            <person name="Ohm R."/>
            <person name="Sun H."/>
            <person name="Tunlid A."/>
            <person name="Henrissat B."/>
            <person name="Grigoriev I.V."/>
            <person name="Hibbett D.S."/>
            <person name="Martin F."/>
        </authorList>
    </citation>
    <scope>NUCLEOTIDE SEQUENCE [LARGE SCALE GENOMIC DNA]</scope>
    <source>
        <strain evidence="15 16">Koide BX008</strain>
    </source>
</reference>
<protein>
    <recommendedName>
        <fullName evidence="11">Structural maintenance of chromosomes protein</fullName>
    </recommendedName>
</protein>
<dbReference type="Gene3D" id="1.10.287.1490">
    <property type="match status" value="1"/>
</dbReference>
<evidence type="ECO:0000313" key="16">
    <source>
        <dbReference type="Proteomes" id="UP000054549"/>
    </source>
</evidence>
<evidence type="ECO:0000256" key="12">
    <source>
        <dbReference type="SAM" id="Coils"/>
    </source>
</evidence>
<feature type="coiled-coil region" evidence="12">
    <location>
        <begin position="420"/>
        <end position="447"/>
    </location>
</feature>
<dbReference type="InParanoid" id="A0A0C2XHC2"/>
<evidence type="ECO:0000256" key="1">
    <source>
        <dbReference type="ARBA" id="ARBA00004123"/>
    </source>
</evidence>
<dbReference type="CDD" id="cd03273">
    <property type="entry name" value="ABC_SMC2_euk"/>
    <property type="match status" value="1"/>
</dbReference>
<dbReference type="EMBL" id="KN818229">
    <property type="protein sequence ID" value="KIL68343.1"/>
    <property type="molecule type" value="Genomic_DNA"/>
</dbReference>
<keyword evidence="8" id="KW-0226">DNA condensation</keyword>
<dbReference type="GO" id="GO:0005694">
    <property type="term" value="C:chromosome"/>
    <property type="evidence" value="ECO:0007669"/>
    <property type="project" value="InterPro"/>
</dbReference>
<dbReference type="PIRSF" id="PIRSF005719">
    <property type="entry name" value="SMC"/>
    <property type="match status" value="1"/>
</dbReference>
<evidence type="ECO:0000256" key="10">
    <source>
        <dbReference type="ARBA" id="ARBA00023306"/>
    </source>
</evidence>
<gene>
    <name evidence="15" type="ORF">M378DRAFT_158891</name>
</gene>
<evidence type="ECO:0000256" key="8">
    <source>
        <dbReference type="ARBA" id="ARBA00023067"/>
    </source>
</evidence>
<dbReference type="Proteomes" id="UP000054549">
    <property type="component" value="Unassembled WGS sequence"/>
</dbReference>
<dbReference type="FunCoup" id="A0A0C2XHC2">
    <property type="interactions" value="753"/>
</dbReference>
<keyword evidence="7 12" id="KW-0175">Coiled coil</keyword>
<keyword evidence="6" id="KW-0067">ATP-binding</keyword>
<dbReference type="InterPro" id="IPR036277">
    <property type="entry name" value="SMC_hinge_sf"/>
</dbReference>
<evidence type="ECO:0000256" key="2">
    <source>
        <dbReference type="ARBA" id="ARBA00005231"/>
    </source>
</evidence>
<evidence type="ECO:0000256" key="13">
    <source>
        <dbReference type="SAM" id="MobiDB-lite"/>
    </source>
</evidence>
<dbReference type="SUPFAM" id="SSF52540">
    <property type="entry name" value="P-loop containing nucleoside triphosphate hydrolases"/>
    <property type="match status" value="1"/>
</dbReference>
<dbReference type="GO" id="GO:0005524">
    <property type="term" value="F:ATP binding"/>
    <property type="evidence" value="ECO:0007669"/>
    <property type="project" value="UniProtKB-KW"/>
</dbReference>
<dbReference type="FunFam" id="3.40.50.300:FF:000278">
    <property type="entry name" value="Structural maintenance of chromosomes 2"/>
    <property type="match status" value="1"/>
</dbReference>
<dbReference type="InterPro" id="IPR003395">
    <property type="entry name" value="RecF/RecN/SMC_N"/>
</dbReference>
<dbReference type="Gene3D" id="3.30.70.1620">
    <property type="match status" value="1"/>
</dbReference>
<dbReference type="Gene3D" id="1.20.1060.20">
    <property type="match status" value="1"/>
</dbReference>
<evidence type="ECO:0000256" key="5">
    <source>
        <dbReference type="ARBA" id="ARBA00022776"/>
    </source>
</evidence>
<dbReference type="GO" id="GO:0005634">
    <property type="term" value="C:nucleus"/>
    <property type="evidence" value="ECO:0007669"/>
    <property type="project" value="UniProtKB-SubCell"/>
</dbReference>
<evidence type="ECO:0000256" key="4">
    <source>
        <dbReference type="ARBA" id="ARBA00022741"/>
    </source>
</evidence>
<dbReference type="Pfam" id="PF02463">
    <property type="entry name" value="SMC_N"/>
    <property type="match status" value="1"/>
</dbReference>
<feature type="compositionally biased region" description="Polar residues" evidence="13">
    <location>
        <begin position="1175"/>
        <end position="1184"/>
    </location>
</feature>
<dbReference type="Pfam" id="PF06470">
    <property type="entry name" value="SMC_hinge"/>
    <property type="match status" value="1"/>
</dbReference>
<keyword evidence="4" id="KW-0547">Nucleotide-binding</keyword>
<dbReference type="GO" id="GO:0051301">
    <property type="term" value="P:cell division"/>
    <property type="evidence" value="ECO:0007669"/>
    <property type="project" value="UniProtKB-KW"/>
</dbReference>
<evidence type="ECO:0000259" key="14">
    <source>
        <dbReference type="SMART" id="SM00968"/>
    </source>
</evidence>
<name>A0A0C2XHC2_AMAMK</name>
<feature type="coiled-coil region" evidence="12">
    <location>
        <begin position="298"/>
        <end position="353"/>
    </location>
</feature>
<accession>A0A0C2XHC2</accession>
<dbReference type="InterPro" id="IPR010935">
    <property type="entry name" value="SMC_hinge"/>
</dbReference>
<feature type="region of interest" description="Disordered" evidence="13">
    <location>
        <begin position="1175"/>
        <end position="1194"/>
    </location>
</feature>
<keyword evidence="16" id="KW-1185">Reference proteome</keyword>
<proteinExistence type="inferred from homology"/>
<dbReference type="HOGENOM" id="CLU_001042_9_0_1"/>
<feature type="coiled-coil region" evidence="12">
    <location>
        <begin position="750"/>
        <end position="942"/>
    </location>
</feature>
<feature type="compositionally biased region" description="Basic and acidic residues" evidence="13">
    <location>
        <begin position="1185"/>
        <end position="1194"/>
    </location>
</feature>
<evidence type="ECO:0000256" key="6">
    <source>
        <dbReference type="ARBA" id="ARBA00022840"/>
    </source>
</evidence>
<organism evidence="15 16">
    <name type="scientific">Amanita muscaria (strain Koide BX008)</name>
    <dbReference type="NCBI Taxonomy" id="946122"/>
    <lineage>
        <taxon>Eukaryota</taxon>
        <taxon>Fungi</taxon>
        <taxon>Dikarya</taxon>
        <taxon>Basidiomycota</taxon>
        <taxon>Agaricomycotina</taxon>
        <taxon>Agaricomycetes</taxon>
        <taxon>Agaricomycetidae</taxon>
        <taxon>Agaricales</taxon>
        <taxon>Pluteineae</taxon>
        <taxon>Amanitaceae</taxon>
        <taxon>Amanita</taxon>
    </lineage>
</organism>
<dbReference type="SUPFAM" id="SSF75553">
    <property type="entry name" value="Smc hinge domain"/>
    <property type="match status" value="1"/>
</dbReference>
<dbReference type="AlphaFoldDB" id="A0A0C2XHC2"/>
<evidence type="ECO:0000256" key="11">
    <source>
        <dbReference type="PIRNR" id="PIRNR005719"/>
    </source>
</evidence>
<dbReference type="GO" id="GO:0007076">
    <property type="term" value="P:mitotic chromosome condensation"/>
    <property type="evidence" value="ECO:0007669"/>
    <property type="project" value="UniProtKB-ARBA"/>
</dbReference>
<dbReference type="InterPro" id="IPR027120">
    <property type="entry name" value="Smc2_ABC"/>
</dbReference>
<dbReference type="STRING" id="946122.A0A0C2XHC2"/>
<keyword evidence="10" id="KW-0131">Cell cycle</keyword>
<evidence type="ECO:0000256" key="7">
    <source>
        <dbReference type="ARBA" id="ARBA00023054"/>
    </source>
</evidence>
<feature type="domain" description="SMC hinge" evidence="14">
    <location>
        <begin position="524"/>
        <end position="645"/>
    </location>
</feature>
<comment type="subcellular location">
    <subcellularLocation>
        <location evidence="1 11">Nucleus</location>
    </subcellularLocation>
</comment>
<keyword evidence="3" id="KW-0132">Cell division</keyword>
<dbReference type="SMART" id="SM00968">
    <property type="entry name" value="SMC_hinge"/>
    <property type="match status" value="1"/>
</dbReference>
<feature type="coiled-coil region" evidence="12">
    <location>
        <begin position="683"/>
        <end position="723"/>
    </location>
</feature>
<dbReference type="OrthoDB" id="10255539at2759"/>
<dbReference type="Gene3D" id="1.20.5.340">
    <property type="match status" value="2"/>
</dbReference>
<sequence>MRIEELVIEGFKSYPVRTQITGWDPSFNAITGLNGSGKSNILDAICFVLGITNMSTMRAANQQDLIYKRGQAGITKASVTIIFDNSDRSKSPTGYEQCKQITVTRQIAIPNVSKYLLNGHKAQQGQIQTLFQSVQLNINNPNFLIMQGRITKVLNMRPQEILGLVEEAAGTRMFEERKAKAKKTMSKKEIRVQEITSILEEEITPKLNKLRDEKRSYLQYQKTCTELERIGRLLRAWEWTEGRKRVHAKEVEIEAKKQEVMGVYDAKARFAREVQAAEKDTEEVVKKRDAEIKKGGKLKSLEEKVAELAKMLVKIKTQVDLKQGSIQDEETKISGLQNEIEELQKSYTEKKIQVDGLATSYNKIKEKHTSLENALSNGEELLQSLLTGLSSGSGNSAGGGGYMGQIADARARAAQAAAEEEQSKVRLGMAEKELKALEARWKDVEREAGDGKKRIEKTKQAVEVFQAKLAGCKWNQERENQGEGRLRDARNAVRDLTNHRDRVKQTLGRLNFDYVSPGPHFNRAKVRGLAATLITLDKENYRASTALEIAAGGKLYQVVVEDEKTGAELLKHGQLKKRVTLIPLNKVNAFKISAQKIQAAQRLAPGKVRPALSLVGYAQDVATAIAYVFSDTLICDDAESAKRVTFSKDVGVRSVTLEGDVYDPSGTLSGGSAPSGSGVLVQVQELLEAESQLNQARKRLEVLEQEEEKSKGHREEWKALTRDLEMKEHELKLLKGQVEGSNAARIGTQVEELKQGIDDLKSAIQSAKEKQKAANDECKNLERDMAEFKNNKEGKIDELKASILKQKGALQKHAVIVKTEQKELQTATLELEQLQSDIEAAKANVADAKTGIDKLRRELAKLQDQVTKEEAAHANAEAKLQEELATLSRFDNELKSLEKVIKEKKAAIADADLDIQKLEHAIQALDKERTAAANSVKNLEKQFEWILQEPQYDFSSVDIGQLKGKVGELEQSQKSMKKKVNQKVMSVIETVEKKEGELKKMLHTVLKDKEKIEETIEELDRYKRDALHKTWEKVDGDFGAIFAELLPGNFAKLRPPEGQDLMDGLEVKVQLGTVWKESLTELSGGQRSLIALSLIMALLQFKPAPMYILDEIDAALDLSHTQHIGQLFRTRFKGSQFIVVSLKEGLFTNANVLFRARFRDGTSIVERTVQRSTSALYNNENQGNENRDSRRGSR</sequence>
<dbReference type="FunFam" id="3.40.50.300:FF:000385">
    <property type="entry name" value="Structural maintenance of chromosomes 2"/>
    <property type="match status" value="1"/>
</dbReference>
<dbReference type="Gene3D" id="3.40.50.300">
    <property type="entry name" value="P-loop containing nucleotide triphosphate hydrolases"/>
    <property type="match status" value="2"/>
</dbReference>
<dbReference type="InterPro" id="IPR024704">
    <property type="entry name" value="SMC"/>
</dbReference>